<dbReference type="InterPro" id="IPR013325">
    <property type="entry name" value="RNA_pol_sigma_r2"/>
</dbReference>
<organism evidence="7 8">
    <name type="scientific">Bacillus infantis</name>
    <dbReference type="NCBI Taxonomy" id="324767"/>
    <lineage>
        <taxon>Bacteria</taxon>
        <taxon>Bacillati</taxon>
        <taxon>Bacillota</taxon>
        <taxon>Bacilli</taxon>
        <taxon>Bacillales</taxon>
        <taxon>Bacillaceae</taxon>
        <taxon>Bacillus</taxon>
    </lineage>
</organism>
<dbReference type="Proteomes" id="UP000323732">
    <property type="component" value="Unassembled WGS sequence"/>
</dbReference>
<dbReference type="Gene3D" id="1.10.10.10">
    <property type="entry name" value="Winged helix-like DNA-binding domain superfamily/Winged helix DNA-binding domain"/>
    <property type="match status" value="1"/>
</dbReference>
<sequence>MKSYGTELSILAYSYVKDVEVSKDIIQNVFIKCYTHYHTFEKRSSIKTWLYRITINQCKDYLKSQYIRRMFLQNSTMKQASYHTPETITIDKLDDEQVVAEIMSLSKKYREVLILRYIHELESREIAEVLSVSVETVKTRIRRGKNKLLPKLREEFLYD</sequence>
<evidence type="ECO:0000256" key="2">
    <source>
        <dbReference type="ARBA" id="ARBA00023015"/>
    </source>
</evidence>
<dbReference type="CDD" id="cd06171">
    <property type="entry name" value="Sigma70_r4"/>
    <property type="match status" value="1"/>
</dbReference>
<dbReference type="SUPFAM" id="SSF88659">
    <property type="entry name" value="Sigma3 and sigma4 domains of RNA polymerase sigma factors"/>
    <property type="match status" value="1"/>
</dbReference>
<evidence type="ECO:0000256" key="1">
    <source>
        <dbReference type="ARBA" id="ARBA00010641"/>
    </source>
</evidence>
<dbReference type="NCBIfam" id="TIGR02937">
    <property type="entry name" value="sigma70-ECF"/>
    <property type="match status" value="1"/>
</dbReference>
<dbReference type="Pfam" id="PF04542">
    <property type="entry name" value="Sigma70_r2"/>
    <property type="match status" value="1"/>
</dbReference>
<dbReference type="InterPro" id="IPR014284">
    <property type="entry name" value="RNA_pol_sigma-70_dom"/>
</dbReference>
<dbReference type="GO" id="GO:0003677">
    <property type="term" value="F:DNA binding"/>
    <property type="evidence" value="ECO:0007669"/>
    <property type="project" value="InterPro"/>
</dbReference>
<feature type="domain" description="RNA polymerase sigma-70 region 2" evidence="5">
    <location>
        <begin position="3"/>
        <end position="65"/>
    </location>
</feature>
<feature type="domain" description="RNA polymerase sigma factor 70 region 4 type 2" evidence="6">
    <location>
        <begin position="97"/>
        <end position="148"/>
    </location>
</feature>
<comment type="similarity">
    <text evidence="1">Belongs to the sigma-70 factor family. ECF subfamily.</text>
</comment>
<dbReference type="GO" id="GO:0016987">
    <property type="term" value="F:sigma factor activity"/>
    <property type="evidence" value="ECO:0007669"/>
    <property type="project" value="UniProtKB-KW"/>
</dbReference>
<dbReference type="GO" id="GO:0006352">
    <property type="term" value="P:DNA-templated transcription initiation"/>
    <property type="evidence" value="ECO:0007669"/>
    <property type="project" value="InterPro"/>
</dbReference>
<dbReference type="Gene3D" id="1.10.1740.10">
    <property type="match status" value="1"/>
</dbReference>
<keyword evidence="4" id="KW-0804">Transcription</keyword>
<evidence type="ECO:0000256" key="3">
    <source>
        <dbReference type="ARBA" id="ARBA00023082"/>
    </source>
</evidence>
<dbReference type="AlphaFoldDB" id="A0A5D4SME5"/>
<dbReference type="InterPro" id="IPR039425">
    <property type="entry name" value="RNA_pol_sigma-70-like"/>
</dbReference>
<evidence type="ECO:0000259" key="5">
    <source>
        <dbReference type="Pfam" id="PF04542"/>
    </source>
</evidence>
<proteinExistence type="inferred from homology"/>
<dbReference type="Pfam" id="PF08281">
    <property type="entry name" value="Sigma70_r4_2"/>
    <property type="match status" value="1"/>
</dbReference>
<keyword evidence="3" id="KW-0731">Sigma factor</keyword>
<dbReference type="InterPro" id="IPR013249">
    <property type="entry name" value="RNA_pol_sigma70_r4_t2"/>
</dbReference>
<dbReference type="InterPro" id="IPR013324">
    <property type="entry name" value="RNA_pol_sigma_r3/r4-like"/>
</dbReference>
<dbReference type="EMBL" id="VTES01000003">
    <property type="protein sequence ID" value="TYS64430.1"/>
    <property type="molecule type" value="Genomic_DNA"/>
</dbReference>
<dbReference type="SUPFAM" id="SSF88946">
    <property type="entry name" value="Sigma2 domain of RNA polymerase sigma factors"/>
    <property type="match status" value="1"/>
</dbReference>
<evidence type="ECO:0000259" key="6">
    <source>
        <dbReference type="Pfam" id="PF08281"/>
    </source>
</evidence>
<reference evidence="7 8" key="1">
    <citation type="submission" date="2019-08" db="EMBL/GenBank/DDBJ databases">
        <title>Bacillus genomes from the desert of Cuatro Cienegas, Coahuila.</title>
        <authorList>
            <person name="Olmedo-Alvarez G."/>
        </authorList>
    </citation>
    <scope>NUCLEOTIDE SEQUENCE [LARGE SCALE GENOMIC DNA]</scope>
    <source>
        <strain evidence="7 8">CH37_1T</strain>
    </source>
</reference>
<dbReference type="PANTHER" id="PTHR43133:SF60">
    <property type="entry name" value="RNA POLYMERASE SIGMA FACTOR SIGV"/>
    <property type="match status" value="1"/>
</dbReference>
<evidence type="ECO:0000256" key="4">
    <source>
        <dbReference type="ARBA" id="ARBA00023163"/>
    </source>
</evidence>
<dbReference type="InterPro" id="IPR007627">
    <property type="entry name" value="RNA_pol_sigma70_r2"/>
</dbReference>
<gene>
    <name evidence="7" type="ORF">FZD47_10890</name>
</gene>
<accession>A0A5D4SME5</accession>
<keyword evidence="2" id="KW-0805">Transcription regulation</keyword>
<evidence type="ECO:0000313" key="7">
    <source>
        <dbReference type="EMBL" id="TYS64430.1"/>
    </source>
</evidence>
<evidence type="ECO:0000313" key="8">
    <source>
        <dbReference type="Proteomes" id="UP000323732"/>
    </source>
</evidence>
<protein>
    <submittedName>
        <fullName evidence="7">Sigma-70 family RNA polymerase sigma factor</fullName>
    </submittedName>
</protein>
<dbReference type="PANTHER" id="PTHR43133">
    <property type="entry name" value="RNA POLYMERASE ECF-TYPE SIGMA FACTO"/>
    <property type="match status" value="1"/>
</dbReference>
<dbReference type="InterPro" id="IPR036388">
    <property type="entry name" value="WH-like_DNA-bd_sf"/>
</dbReference>
<name>A0A5D4SME5_9BACI</name>
<comment type="caution">
    <text evidence="7">The sequence shown here is derived from an EMBL/GenBank/DDBJ whole genome shotgun (WGS) entry which is preliminary data.</text>
</comment>